<proteinExistence type="inferred from homology"/>
<keyword evidence="2" id="KW-0186">Copper</keyword>
<evidence type="ECO:0000256" key="3">
    <source>
        <dbReference type="SAM" id="SignalP"/>
    </source>
</evidence>
<dbReference type="Pfam" id="PF02630">
    <property type="entry name" value="SCO1-SenC"/>
    <property type="match status" value="1"/>
</dbReference>
<feature type="signal peptide" evidence="3">
    <location>
        <begin position="1"/>
        <end position="16"/>
    </location>
</feature>
<keyword evidence="3" id="KW-0732">Signal</keyword>
<dbReference type="Proteomes" id="UP001163336">
    <property type="component" value="Chromosome"/>
</dbReference>
<reference evidence="5" key="1">
    <citation type="submission" date="2022-11" db="EMBL/GenBank/DDBJ databases">
        <title>Isolation and characterization of PLA-degrading bacterium Massilia sp. from Antarctic soil.</title>
        <authorList>
            <person name="Sato K."/>
            <person name="Gomez-Fuentes C."/>
            <person name="Ahmad S.A."/>
            <person name="Zulkharnain A."/>
        </authorList>
    </citation>
    <scope>NUCLEOTIDE SEQUENCE</scope>
    <source>
        <strain evidence="5">N-3</strain>
    </source>
</reference>
<evidence type="ECO:0000259" key="4">
    <source>
        <dbReference type="PROSITE" id="PS51352"/>
    </source>
</evidence>
<keyword evidence="5" id="KW-0449">Lipoprotein</keyword>
<dbReference type="InterPro" id="IPR013766">
    <property type="entry name" value="Thioredoxin_domain"/>
</dbReference>
<organism evidence="5 6">
    <name type="scientific">Massilia varians</name>
    <dbReference type="NCBI Taxonomy" id="457921"/>
    <lineage>
        <taxon>Bacteria</taxon>
        <taxon>Pseudomonadati</taxon>
        <taxon>Pseudomonadota</taxon>
        <taxon>Betaproteobacteria</taxon>
        <taxon>Burkholderiales</taxon>
        <taxon>Oxalobacteraceae</taxon>
        <taxon>Telluria group</taxon>
        <taxon>Massilia</taxon>
    </lineage>
</organism>
<dbReference type="InterPro" id="IPR036249">
    <property type="entry name" value="Thioredoxin-like_sf"/>
</dbReference>
<accession>A0ABN6TAV8</accession>
<dbReference type="PANTHER" id="PTHR12151">
    <property type="entry name" value="ELECTRON TRANSPORT PROTIN SCO1/SENC FAMILY MEMBER"/>
    <property type="match status" value="1"/>
</dbReference>
<gene>
    <name evidence="5" type="ORF">MasN3_11870</name>
</gene>
<dbReference type="PROSITE" id="PS51257">
    <property type="entry name" value="PROKAR_LIPOPROTEIN"/>
    <property type="match status" value="1"/>
</dbReference>
<dbReference type="Gene3D" id="3.40.30.10">
    <property type="entry name" value="Glutaredoxin"/>
    <property type="match status" value="1"/>
</dbReference>
<sequence length="196" mass="21525">MKKLLTALMLSAAVLAAGCDKLSTKTPAFVNTDITGLDYAKGFSLTDHTGKPRTLQDFRGKLVVVFFGYTQCPDVCPTTMAKMATVMKELGPASKDVQVLFITLDPERDTQELLNAYVPAFHPSFIGLRGDAEATARTAKEFKVFYAKTPSGDDPKNYTVDHMTGSYVFDREGRVRLLVRHEAEPGAIASDLRQLL</sequence>
<evidence type="ECO:0000256" key="1">
    <source>
        <dbReference type="ARBA" id="ARBA00010996"/>
    </source>
</evidence>
<evidence type="ECO:0000313" key="6">
    <source>
        <dbReference type="Proteomes" id="UP001163336"/>
    </source>
</evidence>
<dbReference type="EMBL" id="AP026966">
    <property type="protein sequence ID" value="BDT57693.1"/>
    <property type="molecule type" value="Genomic_DNA"/>
</dbReference>
<dbReference type="PANTHER" id="PTHR12151:SF25">
    <property type="entry name" value="LINALOOL DEHYDRATASE_ISOMERASE DOMAIN-CONTAINING PROTEIN"/>
    <property type="match status" value="1"/>
</dbReference>
<dbReference type="PROSITE" id="PS51352">
    <property type="entry name" value="THIOREDOXIN_2"/>
    <property type="match status" value="1"/>
</dbReference>
<feature type="domain" description="Thioredoxin" evidence="4">
    <location>
        <begin position="34"/>
        <end position="196"/>
    </location>
</feature>
<comment type="similarity">
    <text evidence="1">Belongs to the SCO1/2 family.</text>
</comment>
<feature type="chain" id="PRO_5045241380" evidence="3">
    <location>
        <begin position="17"/>
        <end position="196"/>
    </location>
</feature>
<keyword evidence="6" id="KW-1185">Reference proteome</keyword>
<dbReference type="InterPro" id="IPR003782">
    <property type="entry name" value="SCO1/SenC"/>
</dbReference>
<dbReference type="SUPFAM" id="SSF52833">
    <property type="entry name" value="Thioredoxin-like"/>
    <property type="match status" value="1"/>
</dbReference>
<dbReference type="CDD" id="cd02968">
    <property type="entry name" value="SCO"/>
    <property type="match status" value="1"/>
</dbReference>
<name>A0ABN6TAV8_9BURK</name>
<evidence type="ECO:0000256" key="2">
    <source>
        <dbReference type="ARBA" id="ARBA00023008"/>
    </source>
</evidence>
<protein>
    <submittedName>
        <fullName evidence="5">Lipoprotein</fullName>
    </submittedName>
</protein>
<evidence type="ECO:0000313" key="5">
    <source>
        <dbReference type="EMBL" id="BDT57693.1"/>
    </source>
</evidence>
<dbReference type="RefSeq" id="WP_281913022.1">
    <property type="nucleotide sequence ID" value="NZ_AP026966.1"/>
</dbReference>